<dbReference type="InterPro" id="IPR047175">
    <property type="entry name" value="CotS-like"/>
</dbReference>
<accession>A0A1I3TVU6</accession>
<dbReference type="InterPro" id="IPR002575">
    <property type="entry name" value="Aminoglycoside_PTrfase"/>
</dbReference>
<protein>
    <submittedName>
        <fullName evidence="2">Spore coat protein, CotS family</fullName>
    </submittedName>
</protein>
<dbReference type="STRING" id="1884381.SAMN05518846_105117"/>
<dbReference type="Gene3D" id="3.30.200.20">
    <property type="entry name" value="Phosphorylase Kinase, domain 1"/>
    <property type="match status" value="1"/>
</dbReference>
<dbReference type="PANTHER" id="PTHR39179">
    <property type="entry name" value="SPORE COAT PROTEIN I"/>
    <property type="match status" value="1"/>
</dbReference>
<feature type="domain" description="Aminoglycoside phosphotransferase" evidence="1">
    <location>
        <begin position="52"/>
        <end position="265"/>
    </location>
</feature>
<evidence type="ECO:0000313" key="3">
    <source>
        <dbReference type="Proteomes" id="UP000198915"/>
    </source>
</evidence>
<dbReference type="PANTHER" id="PTHR39179:SF1">
    <property type="entry name" value="SPORE COAT PROTEIN I"/>
    <property type="match status" value="1"/>
</dbReference>
<reference evidence="3" key="1">
    <citation type="submission" date="2016-10" db="EMBL/GenBank/DDBJ databases">
        <authorList>
            <person name="Varghese N."/>
            <person name="Submissions S."/>
        </authorList>
    </citation>
    <scope>NUCLEOTIDE SEQUENCE [LARGE SCALE GENOMIC DNA]</scope>
    <source>
        <strain evidence="3">OK042</strain>
    </source>
</reference>
<dbReference type="Gene3D" id="3.90.1200.10">
    <property type="match status" value="1"/>
</dbReference>
<dbReference type="AlphaFoldDB" id="A0A1I3TVU6"/>
<keyword evidence="2" id="KW-0167">Capsid protein</keyword>
<keyword evidence="3" id="KW-1185">Reference proteome</keyword>
<organism evidence="2 3">
    <name type="scientific">Brevibacillus centrosporus</name>
    <dbReference type="NCBI Taxonomy" id="54910"/>
    <lineage>
        <taxon>Bacteria</taxon>
        <taxon>Bacillati</taxon>
        <taxon>Bacillota</taxon>
        <taxon>Bacilli</taxon>
        <taxon>Bacillales</taxon>
        <taxon>Paenibacillaceae</taxon>
        <taxon>Brevibacillus</taxon>
    </lineage>
</organism>
<sequence length="328" mass="39076">MEALIRLIEEEYGLGILSYEIMRNSNKSLVIVLRTRKGKFLGKSLFTTEERQNFILDAEEHLRKKGIHIPKLQKTKANQRFIYWNGHPFLIQYWASGPMLALNLPARIRRTGSTLGRIHAASVGFSSAYSHLYNAANTWDEEYRNDFTALQRWNQQYESSKDPKHQIIFLHLPFFLIAGKIALESLEKSSYYQNWRELPTSRHFLCHGDFNNGNLLSEKQKITVIDWEDVRFDFPSKDISRVLSLLMRKNKKWNPKAFRYLLDGYLRENPLSRRQRHLLYIDLAFPHITERFLRQQHYLEMSERDIEKFLKQEIRKTAYMLEEMKALE</sequence>
<proteinExistence type="predicted"/>
<dbReference type="GO" id="GO:0042601">
    <property type="term" value="C:endospore-forming forespore"/>
    <property type="evidence" value="ECO:0007669"/>
    <property type="project" value="TreeGrafter"/>
</dbReference>
<dbReference type="InterPro" id="IPR011009">
    <property type="entry name" value="Kinase-like_dom_sf"/>
</dbReference>
<dbReference type="Proteomes" id="UP000198915">
    <property type="component" value="Unassembled WGS sequence"/>
</dbReference>
<dbReference type="RefSeq" id="WP_092268019.1">
    <property type="nucleotide sequence ID" value="NZ_FORT01000005.1"/>
</dbReference>
<evidence type="ECO:0000313" key="2">
    <source>
        <dbReference type="EMBL" id="SFJ74762.1"/>
    </source>
</evidence>
<keyword evidence="2" id="KW-0946">Virion</keyword>
<evidence type="ECO:0000259" key="1">
    <source>
        <dbReference type="Pfam" id="PF01636"/>
    </source>
</evidence>
<gene>
    <name evidence="2" type="ORF">SAMN05518846_105117</name>
</gene>
<name>A0A1I3TVU6_9BACL</name>
<dbReference type="Pfam" id="PF01636">
    <property type="entry name" value="APH"/>
    <property type="match status" value="1"/>
</dbReference>
<dbReference type="EMBL" id="FORT01000005">
    <property type="protein sequence ID" value="SFJ74762.1"/>
    <property type="molecule type" value="Genomic_DNA"/>
</dbReference>
<dbReference type="SUPFAM" id="SSF56112">
    <property type="entry name" value="Protein kinase-like (PK-like)"/>
    <property type="match status" value="1"/>
</dbReference>